<dbReference type="Gene3D" id="3.30.70.150">
    <property type="entry name" value="RuBisCO large subunit, N-terminal domain"/>
    <property type="match status" value="1"/>
</dbReference>
<evidence type="ECO:0000259" key="1">
    <source>
        <dbReference type="Pfam" id="PF00016"/>
    </source>
</evidence>
<dbReference type="EMBL" id="JFHU01000019">
    <property type="protein sequence ID" value="EXX91952.1"/>
    <property type="molecule type" value="Genomic_DNA"/>
</dbReference>
<dbReference type="Pfam" id="PF00016">
    <property type="entry name" value="RuBisCO_large"/>
    <property type="match status" value="1"/>
</dbReference>
<dbReference type="NCBIfam" id="NF007095">
    <property type="entry name" value="PRK09549.1"/>
    <property type="match status" value="1"/>
</dbReference>
<feature type="non-terminal residue" evidence="2">
    <location>
        <position position="293"/>
    </location>
</feature>
<dbReference type="SFLD" id="SFLDG00301">
    <property type="entry name" value="RuBisCO-like_proteins"/>
    <property type="match status" value="1"/>
</dbReference>
<dbReference type="InterPro" id="IPR033966">
    <property type="entry name" value="RuBisCO"/>
</dbReference>
<accession>A0A9W5W8R3</accession>
<sequence length="293" mass="31825">MSKHGNGYCRATYRCFDDKADFSKKAASIAVGLTVGSWTELPEAKKVEMEKHLGKVVSVTEYEAGGSPSSERCADIVIDYPDVNFSRDIPALLVTVFGKLSMDGKIKLLDLDVSDGFRSAFPGPKFGVPGVRDLLNVHDRPLLMSIFKSVIGHDLTGLKEQFYRQALGGVDLIKDDEILFENPLTPLEKRIETCMEAARQAQAETGQRLLYAVNLTGPTFKLAENAKRAVAAGANALLFNVLAYGYDALYELSRDPGISIPIAAHPAMAGAFYPSPHYGIAAPLLLGKLMRLA</sequence>
<dbReference type="PANTHER" id="PTHR42704">
    <property type="entry name" value="RIBULOSE BISPHOSPHATE CARBOXYLASE"/>
    <property type="match status" value="1"/>
</dbReference>
<keyword evidence="3" id="KW-1185">Reference proteome</keyword>
<dbReference type="GO" id="GO:0016984">
    <property type="term" value="F:ribulose-bisphosphate carboxylase activity"/>
    <property type="evidence" value="ECO:0007669"/>
    <property type="project" value="InterPro"/>
</dbReference>
<proteinExistence type="predicted"/>
<dbReference type="RefSeq" id="WP_036715981.1">
    <property type="nucleotide sequence ID" value="NZ_KK082246.1"/>
</dbReference>
<name>A0A9W5W8R3_9BACL</name>
<dbReference type="InterPro" id="IPR036422">
    <property type="entry name" value="RuBisCO_lsu_N_sf"/>
</dbReference>
<dbReference type="OrthoDB" id="9770811at2"/>
<dbReference type="GO" id="GO:0000287">
    <property type="term" value="F:magnesium ion binding"/>
    <property type="evidence" value="ECO:0007669"/>
    <property type="project" value="InterPro"/>
</dbReference>
<comment type="caution">
    <text evidence="2">The sequence shown here is derived from an EMBL/GenBank/DDBJ whole genome shotgun (WGS) entry which is preliminary data.</text>
</comment>
<dbReference type="SFLD" id="SFLDS00014">
    <property type="entry name" value="RuBisCO"/>
    <property type="match status" value="1"/>
</dbReference>
<dbReference type="InterPro" id="IPR036376">
    <property type="entry name" value="RuBisCO_lsu_C_sf"/>
</dbReference>
<dbReference type="AlphaFoldDB" id="A0A9W5W8R3"/>
<evidence type="ECO:0000313" key="3">
    <source>
        <dbReference type="Proteomes" id="UP000053750"/>
    </source>
</evidence>
<dbReference type="GO" id="GO:0015977">
    <property type="term" value="P:carbon fixation"/>
    <property type="evidence" value="ECO:0007669"/>
    <property type="project" value="InterPro"/>
</dbReference>
<dbReference type="Proteomes" id="UP000053750">
    <property type="component" value="Unassembled WGS sequence"/>
</dbReference>
<reference evidence="2 3" key="1">
    <citation type="submission" date="2014-02" db="EMBL/GenBank/DDBJ databases">
        <title>Genome sequence of Paenibacillus darwinianus reveals adaptive mechanisms for survival in Antarctic soils.</title>
        <authorList>
            <person name="Dsouza M."/>
            <person name="Taylor M.W."/>
            <person name="Turner S.J."/>
            <person name="Aislabie J."/>
        </authorList>
    </citation>
    <scope>NUCLEOTIDE SEQUENCE [LARGE SCALE GENOMIC DNA]</scope>
    <source>
        <strain evidence="2 3">CE1</strain>
    </source>
</reference>
<dbReference type="InterPro" id="IPR000685">
    <property type="entry name" value="RuBisCO_lsu_C"/>
</dbReference>
<feature type="domain" description="Ribulose bisphosphate carboxylase large subunit C-terminal" evidence="1">
    <location>
        <begin position="128"/>
        <end position="292"/>
    </location>
</feature>
<organism evidence="2 3">
    <name type="scientific">Paenibacillus darwinianus</name>
    <dbReference type="NCBI Taxonomy" id="1380763"/>
    <lineage>
        <taxon>Bacteria</taxon>
        <taxon>Bacillati</taxon>
        <taxon>Bacillota</taxon>
        <taxon>Bacilli</taxon>
        <taxon>Bacillales</taxon>
        <taxon>Paenibacillaceae</taxon>
        <taxon>Paenibacillus</taxon>
    </lineage>
</organism>
<gene>
    <name evidence="2" type="primary">mtnW</name>
    <name evidence="2" type="ORF">BG53_06095</name>
</gene>
<evidence type="ECO:0000313" key="2">
    <source>
        <dbReference type="EMBL" id="EXX91952.1"/>
    </source>
</evidence>
<protein>
    <submittedName>
        <fullName evidence="2">2,3-diketo-5-methylthiopentyl-1-phosphate enolase</fullName>
    </submittedName>
</protein>
<dbReference type="PANTHER" id="PTHR42704:SF17">
    <property type="entry name" value="RIBULOSE BISPHOSPHATE CARBOXYLASE LARGE CHAIN"/>
    <property type="match status" value="1"/>
</dbReference>
<dbReference type="Gene3D" id="3.20.20.110">
    <property type="entry name" value="Ribulose bisphosphate carboxylase, large subunit, C-terminal domain"/>
    <property type="match status" value="1"/>
</dbReference>
<dbReference type="SUPFAM" id="SSF54966">
    <property type="entry name" value="RuBisCO, large subunit, small (N-terminal) domain"/>
    <property type="match status" value="1"/>
</dbReference>
<dbReference type="SUPFAM" id="SSF51649">
    <property type="entry name" value="RuBisCo, C-terminal domain"/>
    <property type="match status" value="1"/>
</dbReference>